<dbReference type="PANTHER" id="PTHR33377:SF111">
    <property type="entry name" value="OS01G0355700 PROTEIN"/>
    <property type="match status" value="1"/>
</dbReference>
<reference evidence="2" key="1">
    <citation type="journal article" date="2009" name="Rice">
        <title>De Novo Next Generation Sequencing of Plant Genomes.</title>
        <authorList>
            <person name="Rounsley S."/>
            <person name="Marri P.R."/>
            <person name="Yu Y."/>
            <person name="He R."/>
            <person name="Sisneros N."/>
            <person name="Goicoechea J.L."/>
            <person name="Lee S.J."/>
            <person name="Angelova A."/>
            <person name="Kudrna D."/>
            <person name="Luo M."/>
            <person name="Affourtit J."/>
            <person name="Desany B."/>
            <person name="Knight J."/>
            <person name="Niazi F."/>
            <person name="Egholm M."/>
            <person name="Wing R.A."/>
        </authorList>
    </citation>
    <scope>NUCLEOTIDE SEQUENCE [LARGE SCALE GENOMIC DNA]</scope>
    <source>
        <strain evidence="2">cv. IRGC 105608</strain>
    </source>
</reference>
<dbReference type="PANTHER" id="PTHR33377">
    <property type="entry name" value="OS10G0134700 PROTEIN-RELATED"/>
    <property type="match status" value="1"/>
</dbReference>
<dbReference type="eggNOG" id="KOG4658">
    <property type="taxonomic scope" value="Eukaryota"/>
</dbReference>
<dbReference type="Pfam" id="PF00931">
    <property type="entry name" value="NB-ARC"/>
    <property type="match status" value="1"/>
</dbReference>
<dbReference type="Gramene" id="OBART02G23870.1">
    <property type="protein sequence ID" value="OBART02G23870.1"/>
    <property type="gene ID" value="OBART02G23870"/>
</dbReference>
<dbReference type="PaxDb" id="65489-OBART02G23870.1"/>
<evidence type="ECO:0000313" key="3">
    <source>
        <dbReference type="Proteomes" id="UP000026960"/>
    </source>
</evidence>
<dbReference type="EnsemblPlants" id="OBART02G23870.1">
    <property type="protein sequence ID" value="OBART02G23870.1"/>
    <property type="gene ID" value="OBART02G23870"/>
</dbReference>
<dbReference type="Proteomes" id="UP000026960">
    <property type="component" value="Chromosome 2"/>
</dbReference>
<dbReference type="SUPFAM" id="SSF52540">
    <property type="entry name" value="P-loop containing nucleoside triphosphate hydrolases"/>
    <property type="match status" value="1"/>
</dbReference>
<dbReference type="GO" id="GO:0043531">
    <property type="term" value="F:ADP binding"/>
    <property type="evidence" value="ECO:0007669"/>
    <property type="project" value="InterPro"/>
</dbReference>
<dbReference type="STRING" id="65489.A0A0D3F7J1"/>
<reference evidence="2" key="2">
    <citation type="submission" date="2015-03" db="UniProtKB">
        <authorList>
            <consortium name="EnsemblPlants"/>
        </authorList>
    </citation>
    <scope>IDENTIFICATION</scope>
</reference>
<dbReference type="InterPro" id="IPR027417">
    <property type="entry name" value="P-loop_NTPase"/>
</dbReference>
<dbReference type="InterPro" id="IPR002182">
    <property type="entry name" value="NB-ARC"/>
</dbReference>
<sequence>MKIVEELLLPALAADLTSRLVSLLIRAYRRRATTGVVEDDNLERLRLLLLELHAAVDEGQGRHITSQRLLLWLRELTESMYRGYYVLDTFRYRSVSIQAQQQDDARGAAAKRLRTSAGAAVRLVLGSSRDDDSSRAIARAHAHLQAVLQNVSPFLQMLGTYRRVPRRVSVDTERCVLIGRHAEKQRIVAFLLKEDEAAAHVVGVLPIVGPRGTGKSILIHDASHDARVRAHFAVIERFGLDEVLLHLHAAGAGAAATATMDTSSRSSEDHPISIRHYLDAVRSIARQERFARNRSLLILEDAPAEFAAAAAAFLPMARGSKVVVTSEHDQTVAGLGKTEEVIRTKNKMSKEEYWYHFKALAFRGEADDPALAATAKEIAAALNGSFLGMRVLIALMRSNPRESFWRAVLQRLVDHRIYADMDYVQEFAQIGQIALKLVLPMRLTLRSCSITKQGSDPQLGPKLNRVAGGIAYSCRGDDSGYVDVILCRSRIPPYEIYKLSCVMEKGMSTLMHDASHDARVRAHFVMIERFGLDEVLLHLHSTGAGRAATTDTSSWSAKDHRIMHYLDTVRDIAQQERFAWNRSLLILEDSPAIVKFADTAGSLPMARGSKIIIMSKHDQTAVGLSPMEDAMRTKNMSKEEYWYHLQALAFHSATDDPVALAHPTQAATAKEIVTVLNGSFLGMHVLIALMRSNPRECFWRAILQSLMYLFCSSNSKRVEADMDYVQEIALIGQIALNLVLPMRLTLRSCSITKQGAILN</sequence>
<accession>A0A0D3F7J1</accession>
<proteinExistence type="predicted"/>
<dbReference type="Gene3D" id="3.40.50.300">
    <property type="entry name" value="P-loop containing nucleotide triphosphate hydrolases"/>
    <property type="match status" value="1"/>
</dbReference>
<protein>
    <recommendedName>
        <fullName evidence="1">NB-ARC domain-containing protein</fullName>
    </recommendedName>
</protein>
<evidence type="ECO:0000259" key="1">
    <source>
        <dbReference type="Pfam" id="PF00931"/>
    </source>
</evidence>
<keyword evidence="3" id="KW-1185">Reference proteome</keyword>
<organism evidence="2">
    <name type="scientific">Oryza barthii</name>
    <dbReference type="NCBI Taxonomy" id="65489"/>
    <lineage>
        <taxon>Eukaryota</taxon>
        <taxon>Viridiplantae</taxon>
        <taxon>Streptophyta</taxon>
        <taxon>Embryophyta</taxon>
        <taxon>Tracheophyta</taxon>
        <taxon>Spermatophyta</taxon>
        <taxon>Magnoliopsida</taxon>
        <taxon>Liliopsida</taxon>
        <taxon>Poales</taxon>
        <taxon>Poaceae</taxon>
        <taxon>BOP clade</taxon>
        <taxon>Oryzoideae</taxon>
        <taxon>Oryzeae</taxon>
        <taxon>Oryzinae</taxon>
        <taxon>Oryza</taxon>
    </lineage>
</organism>
<feature type="domain" description="NB-ARC" evidence="1">
    <location>
        <begin position="182"/>
        <end position="365"/>
    </location>
</feature>
<dbReference type="AlphaFoldDB" id="A0A0D3F7J1"/>
<dbReference type="HOGENOM" id="CLU_367388_0_0_1"/>
<name>A0A0D3F7J1_9ORYZ</name>
<evidence type="ECO:0000313" key="2">
    <source>
        <dbReference type="EnsemblPlants" id="OBART02G23870.1"/>
    </source>
</evidence>